<dbReference type="EC" id="5.4.99.-" evidence="8"/>
<dbReference type="InterPro" id="IPR000748">
    <property type="entry name" value="PsdUridine_synth_RsuA/RluB/E/F"/>
</dbReference>
<dbReference type="InterPro" id="IPR002942">
    <property type="entry name" value="S4_RNA-bd"/>
</dbReference>
<accession>A0A1I3ZPH2</accession>
<comment type="similarity">
    <text evidence="2 8">Belongs to the pseudouridine synthase RsuA family.</text>
</comment>
<dbReference type="InterPro" id="IPR006145">
    <property type="entry name" value="PsdUridine_synth_RsuA/RluA"/>
</dbReference>
<evidence type="ECO:0000256" key="1">
    <source>
        <dbReference type="ARBA" id="ARBA00000073"/>
    </source>
</evidence>
<dbReference type="InterPro" id="IPR050343">
    <property type="entry name" value="RsuA_PseudoU_synthase"/>
</dbReference>
<gene>
    <name evidence="11" type="ORF">SAMN04488125_10233</name>
</gene>
<keyword evidence="12" id="KW-1185">Reference proteome</keyword>
<feature type="domain" description="RNA-binding S4" evidence="10">
    <location>
        <begin position="5"/>
        <end position="44"/>
    </location>
</feature>
<organism evidence="11 12">
    <name type="scientific">Methylorubrum salsuginis</name>
    <dbReference type="NCBI Taxonomy" id="414703"/>
    <lineage>
        <taxon>Bacteria</taxon>
        <taxon>Pseudomonadati</taxon>
        <taxon>Pseudomonadota</taxon>
        <taxon>Alphaproteobacteria</taxon>
        <taxon>Hyphomicrobiales</taxon>
        <taxon>Methylobacteriaceae</taxon>
        <taxon>Methylorubrum</taxon>
    </lineage>
</organism>
<dbReference type="AlphaFoldDB" id="A0A1I3ZPH2"/>
<comment type="catalytic activity">
    <reaction evidence="5">
        <text>uridine(516) in 16S rRNA = pseudouridine(516) in 16S rRNA</text>
        <dbReference type="Rhea" id="RHEA:38867"/>
        <dbReference type="Rhea" id="RHEA-COMP:10089"/>
        <dbReference type="Rhea" id="RHEA-COMP:10090"/>
        <dbReference type="ChEBI" id="CHEBI:65314"/>
        <dbReference type="ChEBI" id="CHEBI:65315"/>
        <dbReference type="EC" id="5.4.99.19"/>
    </reaction>
</comment>
<dbReference type="STRING" id="414703.SAMN04488125_10233"/>
<dbReference type="GO" id="GO:0160136">
    <property type="term" value="F:16S rRNA pseudouridine(516) synthase activity"/>
    <property type="evidence" value="ECO:0007669"/>
    <property type="project" value="UniProtKB-EC"/>
</dbReference>
<dbReference type="InterPro" id="IPR042092">
    <property type="entry name" value="PsdUridine_s_RsuA/RluB/E/F_cat"/>
</dbReference>
<dbReference type="CDD" id="cd02553">
    <property type="entry name" value="PseudoU_synth_RsuA"/>
    <property type="match status" value="1"/>
</dbReference>
<dbReference type="InterPro" id="IPR020103">
    <property type="entry name" value="PsdUridine_synth_cat_dom_sf"/>
</dbReference>
<dbReference type="Gene3D" id="3.10.290.10">
    <property type="entry name" value="RNA-binding S4 domain"/>
    <property type="match status" value="1"/>
</dbReference>
<protein>
    <recommendedName>
        <fullName evidence="8">Pseudouridine synthase</fullName>
        <ecNumber evidence="8">5.4.99.-</ecNumber>
    </recommendedName>
</protein>
<reference evidence="12" key="1">
    <citation type="submission" date="2016-10" db="EMBL/GenBank/DDBJ databases">
        <authorList>
            <person name="Varghese N."/>
            <person name="Submissions S."/>
        </authorList>
    </citation>
    <scope>NUCLEOTIDE SEQUENCE [LARGE SCALE GENOMIC DNA]</scope>
    <source>
        <strain evidence="12">CGMCC 1.6474</strain>
    </source>
</reference>
<dbReference type="Pfam" id="PF00849">
    <property type="entry name" value="PseudoU_synth_2"/>
    <property type="match status" value="1"/>
</dbReference>
<sequence length="242" mass="26465">MKALRLDRLLANLGYGSRREIEGLARARRILRDGQPLTDASARIPLDSDLPVRMSVMGEPLDPLPGLCLMLHKPLGVTCSHKEAGPLVYSLLPERWRRRDPALSTVGRLDKETSGLLLLTDDGALLHRIIAPKAKVSKRYRVSLARPLQGDEAAILSSGELMLEGEDKPLLPVEMEAEDATHCTVTLHEGRYHQVRRMFAALGNHVDALHRDKVGGLTLPNDLAAGAYRILGPDAIATIFAG</sequence>
<dbReference type="EMBL" id="FOSV01000002">
    <property type="protein sequence ID" value="SFK45995.1"/>
    <property type="molecule type" value="Genomic_DNA"/>
</dbReference>
<dbReference type="RefSeq" id="WP_091941818.1">
    <property type="nucleotide sequence ID" value="NZ_FOSV01000002.1"/>
</dbReference>
<evidence type="ECO:0000313" key="11">
    <source>
        <dbReference type="EMBL" id="SFK45995.1"/>
    </source>
</evidence>
<dbReference type="InterPro" id="IPR036986">
    <property type="entry name" value="S4_RNA-bd_sf"/>
</dbReference>
<dbReference type="InterPro" id="IPR020094">
    <property type="entry name" value="TruA/RsuA/RluB/E/F_N"/>
</dbReference>
<evidence type="ECO:0000256" key="8">
    <source>
        <dbReference type="RuleBase" id="RU003887"/>
    </source>
</evidence>
<comment type="catalytic activity">
    <reaction evidence="1">
        <text>a uridine in RNA = a pseudouridine in RNA</text>
        <dbReference type="Rhea" id="RHEA:48348"/>
        <dbReference type="Rhea" id="RHEA-COMP:12068"/>
        <dbReference type="Rhea" id="RHEA-COMP:12069"/>
        <dbReference type="ChEBI" id="CHEBI:65314"/>
        <dbReference type="ChEBI" id="CHEBI:65315"/>
    </reaction>
</comment>
<evidence type="ECO:0000259" key="10">
    <source>
        <dbReference type="Pfam" id="PF01479"/>
    </source>
</evidence>
<dbReference type="GO" id="GO:0000455">
    <property type="term" value="P:enzyme-directed rRNA pseudouridine synthesis"/>
    <property type="evidence" value="ECO:0007669"/>
    <property type="project" value="UniProtKB-ARBA"/>
</dbReference>
<evidence type="ECO:0000256" key="7">
    <source>
        <dbReference type="PROSITE-ProRule" id="PRU00182"/>
    </source>
</evidence>
<evidence type="ECO:0000256" key="3">
    <source>
        <dbReference type="ARBA" id="ARBA00022884"/>
    </source>
</evidence>
<dbReference type="Gene3D" id="3.30.70.580">
    <property type="entry name" value="Pseudouridine synthase I, catalytic domain, N-terminal subdomain"/>
    <property type="match status" value="1"/>
</dbReference>
<dbReference type="NCBIfam" id="TIGR00093">
    <property type="entry name" value="pseudouridine synthase"/>
    <property type="match status" value="1"/>
</dbReference>
<dbReference type="SUPFAM" id="SSF55174">
    <property type="entry name" value="Alpha-L RNA-binding motif"/>
    <property type="match status" value="1"/>
</dbReference>
<dbReference type="PROSITE" id="PS50889">
    <property type="entry name" value="S4"/>
    <property type="match status" value="1"/>
</dbReference>
<feature type="domain" description="Pseudouridine synthase RsuA/RluA-like" evidence="9">
    <location>
        <begin position="69"/>
        <end position="201"/>
    </location>
</feature>
<name>A0A1I3ZPH2_9HYPH</name>
<dbReference type="PANTHER" id="PTHR47683">
    <property type="entry name" value="PSEUDOURIDINE SYNTHASE FAMILY PROTEIN-RELATED"/>
    <property type="match status" value="1"/>
</dbReference>
<dbReference type="Gene3D" id="3.30.70.1560">
    <property type="entry name" value="Alpha-L RNA-binding motif"/>
    <property type="match status" value="1"/>
</dbReference>
<evidence type="ECO:0000259" key="9">
    <source>
        <dbReference type="Pfam" id="PF00849"/>
    </source>
</evidence>
<dbReference type="Pfam" id="PF01479">
    <property type="entry name" value="S4"/>
    <property type="match status" value="1"/>
</dbReference>
<dbReference type="SUPFAM" id="SSF55120">
    <property type="entry name" value="Pseudouridine synthase"/>
    <property type="match status" value="1"/>
</dbReference>
<evidence type="ECO:0000256" key="2">
    <source>
        <dbReference type="ARBA" id="ARBA00008348"/>
    </source>
</evidence>
<dbReference type="GO" id="GO:0003723">
    <property type="term" value="F:RNA binding"/>
    <property type="evidence" value="ECO:0007669"/>
    <property type="project" value="UniProtKB-KW"/>
</dbReference>
<dbReference type="OrthoDB" id="9807213at2"/>
<dbReference type="PROSITE" id="PS01149">
    <property type="entry name" value="PSI_RSU"/>
    <property type="match status" value="1"/>
</dbReference>
<evidence type="ECO:0000313" key="12">
    <source>
        <dbReference type="Proteomes" id="UP000198804"/>
    </source>
</evidence>
<keyword evidence="4 8" id="KW-0413">Isomerase</keyword>
<evidence type="ECO:0000256" key="4">
    <source>
        <dbReference type="ARBA" id="ARBA00023235"/>
    </source>
</evidence>
<dbReference type="Proteomes" id="UP000198804">
    <property type="component" value="Unassembled WGS sequence"/>
</dbReference>
<comment type="function">
    <text evidence="6">Responsible for synthesis of pseudouridine from uracil-516 in 16S ribosomal RNA.</text>
</comment>
<evidence type="ECO:0000256" key="6">
    <source>
        <dbReference type="ARBA" id="ARBA00037590"/>
    </source>
</evidence>
<proteinExistence type="inferred from homology"/>
<dbReference type="InterPro" id="IPR018496">
    <property type="entry name" value="PsdUridine_synth_RsuA/RluB_CS"/>
</dbReference>
<keyword evidence="3 7" id="KW-0694">RNA-binding</keyword>
<dbReference type="PANTHER" id="PTHR47683:SF4">
    <property type="entry name" value="PSEUDOURIDINE SYNTHASE"/>
    <property type="match status" value="1"/>
</dbReference>
<evidence type="ECO:0000256" key="5">
    <source>
        <dbReference type="ARBA" id="ARBA00036749"/>
    </source>
</evidence>